<gene>
    <name evidence="2" type="ORF">JQC93_01505</name>
</gene>
<comment type="caution">
    <text evidence="2">The sequence shown here is derived from an EMBL/GenBank/DDBJ whole genome shotgun (WGS) entry which is preliminary data.</text>
</comment>
<dbReference type="CDD" id="cd02440">
    <property type="entry name" value="AdoMet_MTases"/>
    <property type="match status" value="1"/>
</dbReference>
<dbReference type="InterPro" id="IPR013217">
    <property type="entry name" value="Methyltransf_12"/>
</dbReference>
<name>A0ABS2HGW8_9VIBR</name>
<dbReference type="GO" id="GO:0008168">
    <property type="term" value="F:methyltransferase activity"/>
    <property type="evidence" value="ECO:0007669"/>
    <property type="project" value="UniProtKB-KW"/>
</dbReference>
<organism evidence="2 3">
    <name type="scientific">Vibrio ulleungensis</name>
    <dbReference type="NCBI Taxonomy" id="2807619"/>
    <lineage>
        <taxon>Bacteria</taxon>
        <taxon>Pseudomonadati</taxon>
        <taxon>Pseudomonadota</taxon>
        <taxon>Gammaproteobacteria</taxon>
        <taxon>Vibrionales</taxon>
        <taxon>Vibrionaceae</taxon>
        <taxon>Vibrio</taxon>
    </lineage>
</organism>
<dbReference type="PANTHER" id="PTHR43861">
    <property type="entry name" value="TRANS-ACONITATE 2-METHYLTRANSFERASE-RELATED"/>
    <property type="match status" value="1"/>
</dbReference>
<feature type="domain" description="Methyltransferase type 12" evidence="1">
    <location>
        <begin position="40"/>
        <end position="129"/>
    </location>
</feature>
<dbReference type="GO" id="GO:0032259">
    <property type="term" value="P:methylation"/>
    <property type="evidence" value="ECO:0007669"/>
    <property type="project" value="UniProtKB-KW"/>
</dbReference>
<evidence type="ECO:0000313" key="3">
    <source>
        <dbReference type="Proteomes" id="UP000809621"/>
    </source>
</evidence>
<protein>
    <submittedName>
        <fullName evidence="2">Class I SAM-dependent methyltransferase</fullName>
    </submittedName>
</protein>
<dbReference type="RefSeq" id="WP_205156702.1">
    <property type="nucleotide sequence ID" value="NZ_JAFEUM010000001.1"/>
</dbReference>
<dbReference type="Pfam" id="PF08242">
    <property type="entry name" value="Methyltransf_12"/>
    <property type="match status" value="1"/>
</dbReference>
<dbReference type="EMBL" id="JAFEUM010000001">
    <property type="protein sequence ID" value="MBM7035067.1"/>
    <property type="molecule type" value="Genomic_DNA"/>
</dbReference>
<dbReference type="Proteomes" id="UP000809621">
    <property type="component" value="Unassembled WGS sequence"/>
</dbReference>
<sequence>MSFYHDAKNVADYIASCTEYDGVSLERIIQVSIPMQGSLLELGAGPGNDIPFLNKHFDYTGSDCSEPFLVHLRRHYPAHHFVYLDATSLPDAPKFDVIYSNKVLHHLDIDELKQSLEQQREKLNPKGWLVHTFWAGEGFEVFHELHFQYYKQSQLQELFERDFRVVNIQSYGEFAKKDSLVVIAQAKP</sequence>
<proteinExistence type="predicted"/>
<evidence type="ECO:0000313" key="2">
    <source>
        <dbReference type="EMBL" id="MBM7035067.1"/>
    </source>
</evidence>
<accession>A0ABS2HGW8</accession>
<dbReference type="InterPro" id="IPR029063">
    <property type="entry name" value="SAM-dependent_MTases_sf"/>
</dbReference>
<keyword evidence="3" id="KW-1185">Reference proteome</keyword>
<dbReference type="Gene3D" id="3.40.50.150">
    <property type="entry name" value="Vaccinia Virus protein VP39"/>
    <property type="match status" value="1"/>
</dbReference>
<reference evidence="2 3" key="1">
    <citation type="submission" date="2021-02" db="EMBL/GenBank/DDBJ databases">
        <authorList>
            <person name="Park J.-S."/>
        </authorList>
    </citation>
    <scope>NUCLEOTIDE SEQUENCE [LARGE SCALE GENOMIC DNA]</scope>
    <source>
        <strain evidence="2 3">188UL20-2</strain>
    </source>
</reference>
<dbReference type="PANTHER" id="PTHR43861:SF1">
    <property type="entry name" value="TRANS-ACONITATE 2-METHYLTRANSFERASE"/>
    <property type="match status" value="1"/>
</dbReference>
<keyword evidence="2" id="KW-0489">Methyltransferase</keyword>
<keyword evidence="2" id="KW-0808">Transferase</keyword>
<dbReference type="SUPFAM" id="SSF53335">
    <property type="entry name" value="S-adenosyl-L-methionine-dependent methyltransferases"/>
    <property type="match status" value="1"/>
</dbReference>
<evidence type="ECO:0000259" key="1">
    <source>
        <dbReference type="Pfam" id="PF08242"/>
    </source>
</evidence>